<dbReference type="EMBL" id="JAVHUY010000015">
    <property type="protein sequence ID" value="MDQ7906342.1"/>
    <property type="molecule type" value="Genomic_DNA"/>
</dbReference>
<dbReference type="InterPro" id="IPR006035">
    <property type="entry name" value="Ureohydrolase"/>
</dbReference>
<sequence length="294" mass="29400">MEASGWAVLGAPWDCSGTGRGEADAPAALRRAGLGDLAGLDAGDAPIAITTTARDPATGVRALAETRRAADALTAALTSLLARAPDRRPLVVGGDCSLLLGVVPAVRALGPVGLWFVDGHPDYQAPADSATGETADLELGLVTGDGPDALTGLAGPPPMVPPAAAVLIGHRAAGLDAAAAAEVARVPEAVRRIDAATLVADPAAAGERARGWLDGSGRSVWLHLDLDVLDPSALPAVTYPQPGGPDWDALAAALRPLATSPHLSGVSVADFRPDLDPGGGYAARVVALLDAVLP</sequence>
<evidence type="ECO:0000256" key="1">
    <source>
        <dbReference type="ARBA" id="ARBA00022723"/>
    </source>
</evidence>
<keyword evidence="3" id="KW-0464">Manganese</keyword>
<dbReference type="Proteomes" id="UP001230908">
    <property type="component" value="Unassembled WGS sequence"/>
</dbReference>
<proteinExistence type="inferred from homology"/>
<evidence type="ECO:0000256" key="2">
    <source>
        <dbReference type="ARBA" id="ARBA00022801"/>
    </source>
</evidence>
<evidence type="ECO:0000256" key="4">
    <source>
        <dbReference type="PROSITE-ProRule" id="PRU00742"/>
    </source>
</evidence>
<protein>
    <submittedName>
        <fullName evidence="5">Arginase family protein</fullName>
    </submittedName>
</protein>
<dbReference type="PRINTS" id="PR00116">
    <property type="entry name" value="ARGINASE"/>
</dbReference>
<dbReference type="PANTHER" id="PTHR43782">
    <property type="entry name" value="ARGINASE"/>
    <property type="match status" value="1"/>
</dbReference>
<name>A0ABU0ZH24_9ACTN</name>
<dbReference type="CDD" id="cd09999">
    <property type="entry name" value="Arginase-like_1"/>
    <property type="match status" value="1"/>
</dbReference>
<dbReference type="PANTHER" id="PTHR43782:SF3">
    <property type="entry name" value="ARGINASE"/>
    <property type="match status" value="1"/>
</dbReference>
<keyword evidence="6" id="KW-1185">Reference proteome</keyword>
<dbReference type="InterPro" id="IPR023696">
    <property type="entry name" value="Ureohydrolase_dom_sf"/>
</dbReference>
<dbReference type="PIRSF" id="PIRSF036979">
    <property type="entry name" value="Arginase"/>
    <property type="match status" value="1"/>
</dbReference>
<keyword evidence="2" id="KW-0378">Hydrolase</keyword>
<dbReference type="Pfam" id="PF00491">
    <property type="entry name" value="Arginase"/>
    <property type="match status" value="1"/>
</dbReference>
<evidence type="ECO:0000256" key="3">
    <source>
        <dbReference type="ARBA" id="ARBA00023211"/>
    </source>
</evidence>
<gene>
    <name evidence="5" type="ORF">RB614_17655</name>
</gene>
<comment type="caution">
    <text evidence="5">The sequence shown here is derived from an EMBL/GenBank/DDBJ whole genome shotgun (WGS) entry which is preliminary data.</text>
</comment>
<keyword evidence="1" id="KW-0479">Metal-binding</keyword>
<organism evidence="5 6">
    <name type="scientific">Phytohabitans maris</name>
    <dbReference type="NCBI Taxonomy" id="3071409"/>
    <lineage>
        <taxon>Bacteria</taxon>
        <taxon>Bacillati</taxon>
        <taxon>Actinomycetota</taxon>
        <taxon>Actinomycetes</taxon>
        <taxon>Micromonosporales</taxon>
        <taxon>Micromonosporaceae</taxon>
    </lineage>
</organism>
<reference evidence="5 6" key="1">
    <citation type="submission" date="2023-08" db="EMBL/GenBank/DDBJ databases">
        <title>Phytohabitans sansha sp. nov., isolated from marine sediment.</title>
        <authorList>
            <person name="Zhao Y."/>
            <person name="Yi K."/>
        </authorList>
    </citation>
    <scope>NUCLEOTIDE SEQUENCE [LARGE SCALE GENOMIC DNA]</scope>
    <source>
        <strain evidence="5 6">ZYX-F-186</strain>
    </source>
</reference>
<accession>A0ABU0ZH24</accession>
<dbReference type="RefSeq" id="WP_308713613.1">
    <property type="nucleotide sequence ID" value="NZ_JAVHUY010000015.1"/>
</dbReference>
<dbReference type="PROSITE" id="PS51409">
    <property type="entry name" value="ARGINASE_2"/>
    <property type="match status" value="1"/>
</dbReference>
<evidence type="ECO:0000313" key="6">
    <source>
        <dbReference type="Proteomes" id="UP001230908"/>
    </source>
</evidence>
<evidence type="ECO:0000313" key="5">
    <source>
        <dbReference type="EMBL" id="MDQ7906342.1"/>
    </source>
</evidence>
<comment type="similarity">
    <text evidence="4">Belongs to the arginase family.</text>
</comment>
<dbReference type="SUPFAM" id="SSF52768">
    <property type="entry name" value="Arginase/deacetylase"/>
    <property type="match status" value="1"/>
</dbReference>
<dbReference type="Gene3D" id="3.40.800.10">
    <property type="entry name" value="Ureohydrolase domain"/>
    <property type="match status" value="1"/>
</dbReference>